<evidence type="ECO:0000256" key="1">
    <source>
        <dbReference type="ARBA" id="ARBA00022460"/>
    </source>
</evidence>
<evidence type="ECO:0000256" key="4">
    <source>
        <dbReference type="SAM" id="SignalP"/>
    </source>
</evidence>
<gene>
    <name evidence="5" type="ORF">PARMNEM_LOCUS1663</name>
</gene>
<dbReference type="AlphaFoldDB" id="A0AAV1KDG8"/>
<evidence type="ECO:0000313" key="6">
    <source>
        <dbReference type="Proteomes" id="UP001314205"/>
    </source>
</evidence>
<dbReference type="PROSITE" id="PS00233">
    <property type="entry name" value="CHIT_BIND_RR_1"/>
    <property type="match status" value="1"/>
</dbReference>
<accession>A0AAV1KDG8</accession>
<dbReference type="InterPro" id="IPR051217">
    <property type="entry name" value="Insect_Cuticle_Struc_Prot"/>
</dbReference>
<evidence type="ECO:0000256" key="3">
    <source>
        <dbReference type="PROSITE-ProRule" id="PRU00497"/>
    </source>
</evidence>
<name>A0AAV1KDG8_9NEOP</name>
<protein>
    <submittedName>
        <fullName evidence="5">Uncharacterized protein</fullName>
    </submittedName>
</protein>
<dbReference type="GO" id="GO:0005615">
    <property type="term" value="C:extracellular space"/>
    <property type="evidence" value="ECO:0007669"/>
    <property type="project" value="TreeGrafter"/>
</dbReference>
<sequence>MQRFIVPLVLALATSVKTVQERSRFPSHSVASESQIKLAIENNYDDTGPGAKTPQYAYNTYKTLEEALVSYMDDPDTKLPESERMKAFNRLINSPKEYQPYISSEPIREYPKSVAEYTGYREIPQIPPITLKKYTWPEKHVLYQNSRTTLGVYNLRGISLSNVNSVVPRERPQTYKLENVRLPGPVRSHISDYYPYISNINQYQDRFANPQYSLSKGIYNKFSGDLKSPHETRNGDSVRGFYSFTDADGRQRTFHYTADDKLGFKAGVARNNRDNH</sequence>
<dbReference type="GO" id="GO:0042302">
    <property type="term" value="F:structural constituent of cuticle"/>
    <property type="evidence" value="ECO:0007669"/>
    <property type="project" value="UniProtKB-UniRule"/>
</dbReference>
<comment type="caution">
    <text evidence="5">The sequence shown here is derived from an EMBL/GenBank/DDBJ whole genome shotgun (WGS) entry which is preliminary data.</text>
</comment>
<evidence type="ECO:0000256" key="2">
    <source>
        <dbReference type="ARBA" id="ARBA00022729"/>
    </source>
</evidence>
<reference evidence="5 6" key="1">
    <citation type="submission" date="2023-11" db="EMBL/GenBank/DDBJ databases">
        <authorList>
            <person name="Hedman E."/>
            <person name="Englund M."/>
            <person name="Stromberg M."/>
            <person name="Nyberg Akerstrom W."/>
            <person name="Nylinder S."/>
            <person name="Jareborg N."/>
            <person name="Kallberg Y."/>
            <person name="Kronander E."/>
        </authorList>
    </citation>
    <scope>NUCLEOTIDE SEQUENCE [LARGE SCALE GENOMIC DNA]</scope>
</reference>
<evidence type="ECO:0000313" key="5">
    <source>
        <dbReference type="EMBL" id="CAK1579766.1"/>
    </source>
</evidence>
<dbReference type="PANTHER" id="PTHR12236">
    <property type="entry name" value="STRUCTURAL CONTITUENT OF CUTICLE"/>
    <property type="match status" value="1"/>
</dbReference>
<keyword evidence="1 3" id="KW-0193">Cuticle</keyword>
<keyword evidence="2 4" id="KW-0732">Signal</keyword>
<dbReference type="Pfam" id="PF00379">
    <property type="entry name" value="Chitin_bind_4"/>
    <property type="match status" value="1"/>
</dbReference>
<dbReference type="PANTHER" id="PTHR12236:SF95">
    <property type="entry name" value="CUTICULAR PROTEIN 76BD, ISOFORM C-RELATED"/>
    <property type="match status" value="1"/>
</dbReference>
<keyword evidence="6" id="KW-1185">Reference proteome</keyword>
<feature type="signal peptide" evidence="4">
    <location>
        <begin position="1"/>
        <end position="18"/>
    </location>
</feature>
<proteinExistence type="predicted"/>
<dbReference type="InterPro" id="IPR000618">
    <property type="entry name" value="Insect_cuticle"/>
</dbReference>
<dbReference type="GO" id="GO:0031012">
    <property type="term" value="C:extracellular matrix"/>
    <property type="evidence" value="ECO:0007669"/>
    <property type="project" value="TreeGrafter"/>
</dbReference>
<organism evidence="5 6">
    <name type="scientific">Parnassius mnemosyne</name>
    <name type="common">clouded apollo</name>
    <dbReference type="NCBI Taxonomy" id="213953"/>
    <lineage>
        <taxon>Eukaryota</taxon>
        <taxon>Metazoa</taxon>
        <taxon>Ecdysozoa</taxon>
        <taxon>Arthropoda</taxon>
        <taxon>Hexapoda</taxon>
        <taxon>Insecta</taxon>
        <taxon>Pterygota</taxon>
        <taxon>Neoptera</taxon>
        <taxon>Endopterygota</taxon>
        <taxon>Lepidoptera</taxon>
        <taxon>Glossata</taxon>
        <taxon>Ditrysia</taxon>
        <taxon>Papilionoidea</taxon>
        <taxon>Papilionidae</taxon>
        <taxon>Parnassiinae</taxon>
        <taxon>Parnassini</taxon>
        <taxon>Parnassius</taxon>
        <taxon>Driopa</taxon>
    </lineage>
</organism>
<dbReference type="Proteomes" id="UP001314205">
    <property type="component" value="Unassembled WGS sequence"/>
</dbReference>
<dbReference type="InterPro" id="IPR031311">
    <property type="entry name" value="CHIT_BIND_RR_consensus"/>
</dbReference>
<dbReference type="PROSITE" id="PS51155">
    <property type="entry name" value="CHIT_BIND_RR_2"/>
    <property type="match status" value="1"/>
</dbReference>
<dbReference type="EMBL" id="CAVLGL010000002">
    <property type="protein sequence ID" value="CAK1579766.1"/>
    <property type="molecule type" value="Genomic_DNA"/>
</dbReference>
<feature type="chain" id="PRO_5043471861" evidence="4">
    <location>
        <begin position="19"/>
        <end position="276"/>
    </location>
</feature>